<gene>
    <name evidence="6" type="ORF">H8R91_07110</name>
</gene>
<comment type="caution">
    <text evidence="6">The sequence shown here is derived from an EMBL/GenBank/DDBJ whole genome shotgun (WGS) entry which is preliminary data.</text>
</comment>
<evidence type="ECO:0000256" key="4">
    <source>
        <dbReference type="ARBA" id="ARBA00023136"/>
    </source>
</evidence>
<keyword evidence="7" id="KW-1185">Reference proteome</keyword>
<feature type="transmembrane region" description="Helical" evidence="5">
    <location>
        <begin position="65"/>
        <end position="87"/>
    </location>
</feature>
<comment type="subcellular location">
    <subcellularLocation>
        <location evidence="1">Membrane</location>
        <topology evidence="1">Multi-pass membrane protein</topology>
    </subcellularLocation>
</comment>
<dbReference type="Pfam" id="PF05105">
    <property type="entry name" value="Phage_holin_4_1"/>
    <property type="match status" value="1"/>
</dbReference>
<dbReference type="EMBL" id="JACOPS010000003">
    <property type="protein sequence ID" value="MBC5728286.1"/>
    <property type="molecule type" value="Genomic_DNA"/>
</dbReference>
<protein>
    <submittedName>
        <fullName evidence="6">Phage holin family protein</fullName>
    </submittedName>
</protein>
<organism evidence="6 7">
    <name type="scientific">Ruminococcus intestinalis</name>
    <dbReference type="NCBI Taxonomy" id="2763066"/>
    <lineage>
        <taxon>Bacteria</taxon>
        <taxon>Bacillati</taxon>
        <taxon>Bacillota</taxon>
        <taxon>Clostridia</taxon>
        <taxon>Eubacteriales</taxon>
        <taxon>Oscillospiraceae</taxon>
        <taxon>Ruminococcus</taxon>
    </lineage>
</organism>
<evidence type="ECO:0000313" key="7">
    <source>
        <dbReference type="Proteomes" id="UP000636755"/>
    </source>
</evidence>
<evidence type="ECO:0000313" key="6">
    <source>
        <dbReference type="EMBL" id="MBC5728286.1"/>
    </source>
</evidence>
<evidence type="ECO:0000256" key="5">
    <source>
        <dbReference type="SAM" id="Phobius"/>
    </source>
</evidence>
<evidence type="ECO:0000256" key="2">
    <source>
        <dbReference type="ARBA" id="ARBA00022692"/>
    </source>
</evidence>
<keyword evidence="3 5" id="KW-1133">Transmembrane helix</keyword>
<evidence type="ECO:0000256" key="3">
    <source>
        <dbReference type="ARBA" id="ARBA00022989"/>
    </source>
</evidence>
<keyword evidence="2 5" id="KW-0812">Transmembrane</keyword>
<dbReference type="RefSeq" id="WP_186935444.1">
    <property type="nucleotide sequence ID" value="NZ_JACOPS010000003.1"/>
</dbReference>
<name>A0ABR7HL73_9FIRM</name>
<sequence>MKDNIIQATVSVAIGALISYFNILLIPILVLIAVMLIDYITGLTSAYRNGELKSKTGLIGILKKASYLVLVVVAGVVDYLICTGLAAANVNIGVTYCCGLIVTIWLIINELISILENLSELGTPIPKFLVNIVRRLKNTVENKTDTDTKE</sequence>
<dbReference type="NCBIfam" id="TIGR01593">
    <property type="entry name" value="holin_tox_secr"/>
    <property type="match status" value="1"/>
</dbReference>
<keyword evidence="4 5" id="KW-0472">Membrane</keyword>
<reference evidence="6 7" key="1">
    <citation type="submission" date="2020-08" db="EMBL/GenBank/DDBJ databases">
        <title>Genome public.</title>
        <authorList>
            <person name="Liu C."/>
            <person name="Sun Q."/>
        </authorList>
    </citation>
    <scope>NUCLEOTIDE SEQUENCE [LARGE SCALE GENOMIC DNA]</scope>
    <source>
        <strain evidence="6 7">NSJ-71</strain>
    </source>
</reference>
<proteinExistence type="predicted"/>
<feature type="transmembrane region" description="Helical" evidence="5">
    <location>
        <begin position="20"/>
        <end position="44"/>
    </location>
</feature>
<feature type="transmembrane region" description="Helical" evidence="5">
    <location>
        <begin position="93"/>
        <end position="112"/>
    </location>
</feature>
<dbReference type="Proteomes" id="UP000636755">
    <property type="component" value="Unassembled WGS sequence"/>
</dbReference>
<dbReference type="InterPro" id="IPR006480">
    <property type="entry name" value="Phage_holin_4_1"/>
</dbReference>
<accession>A0ABR7HL73</accession>
<evidence type="ECO:0000256" key="1">
    <source>
        <dbReference type="ARBA" id="ARBA00004141"/>
    </source>
</evidence>